<sequence>MRIELTVTEAVEIARATGGLPPYVRSVTSEGDDVRVVVDLREVPDPPSALKLAARLVPVVRATLHVESVVAGTAVLAVEANAAGLPAHKLLGFVEAPLQGALRSHGLPPQAVRVLPDARVAVDVQALLGGVLEHTFPGFQLTELAFADGTLRLDGRL</sequence>
<proteinExistence type="predicted"/>
<evidence type="ECO:0000313" key="2">
    <source>
        <dbReference type="Proteomes" id="UP000035265"/>
    </source>
</evidence>
<protein>
    <submittedName>
        <fullName evidence="1">Uncharacterized protein</fullName>
    </submittedName>
</protein>
<dbReference type="Proteomes" id="UP000035265">
    <property type="component" value="Unassembled WGS sequence"/>
</dbReference>
<accession>A0A0H2KKU7</accession>
<dbReference type="RefSeq" id="WP_047233494.1">
    <property type="nucleotide sequence ID" value="NZ_JNBQ01000020.1"/>
</dbReference>
<dbReference type="STRING" id="264251.FB00_14055"/>
<dbReference type="PATRIC" id="fig|264251.5.peg.2865"/>
<dbReference type="AlphaFoldDB" id="A0A0H2KKU7"/>
<dbReference type="EMBL" id="JNBQ01000020">
    <property type="protein sequence ID" value="KLN34076.1"/>
    <property type="molecule type" value="Genomic_DNA"/>
</dbReference>
<name>A0A0H2KKU7_9MICO</name>
<gene>
    <name evidence="1" type="ORF">FB00_14055</name>
</gene>
<comment type="caution">
    <text evidence="1">The sequence shown here is derived from an EMBL/GenBank/DDBJ whole genome shotgun (WGS) entry which is preliminary data.</text>
</comment>
<reference evidence="1 2" key="1">
    <citation type="submission" date="2014-05" db="EMBL/GenBank/DDBJ databases">
        <title>Cellulosimicrobium funkei U11 genome.</title>
        <authorList>
            <person name="Hu C."/>
            <person name="Gong Y."/>
            <person name="Wan W."/>
            <person name="Jiang M."/>
        </authorList>
    </citation>
    <scope>NUCLEOTIDE SEQUENCE [LARGE SCALE GENOMIC DNA]</scope>
    <source>
        <strain evidence="1 2">U11</strain>
    </source>
</reference>
<organism evidence="1 2">
    <name type="scientific">Cellulosimicrobium funkei</name>
    <dbReference type="NCBI Taxonomy" id="264251"/>
    <lineage>
        <taxon>Bacteria</taxon>
        <taxon>Bacillati</taxon>
        <taxon>Actinomycetota</taxon>
        <taxon>Actinomycetes</taxon>
        <taxon>Micrococcales</taxon>
        <taxon>Promicromonosporaceae</taxon>
        <taxon>Cellulosimicrobium</taxon>
    </lineage>
</organism>
<evidence type="ECO:0000313" key="1">
    <source>
        <dbReference type="EMBL" id="KLN34076.1"/>
    </source>
</evidence>
<keyword evidence="2" id="KW-1185">Reference proteome</keyword>